<reference evidence="1" key="1">
    <citation type="submission" date="2021-06" db="EMBL/GenBank/DDBJ databases">
        <title>Propagation of a rapidly emergent carbapenem-resistant Acinetobacter baumannii lineage by various extra-hospital transmission networks.</title>
        <authorList>
            <person name="Calix J."/>
        </authorList>
    </citation>
    <scope>NUCLEOTIDE SEQUENCE</scope>
    <source>
        <strain evidence="1">WU_MDCI_Aw63</strain>
    </source>
</reference>
<name>A0AAW5RFX3_ACIJU</name>
<protein>
    <submittedName>
        <fullName evidence="1">Integrase</fullName>
    </submittedName>
</protein>
<gene>
    <name evidence="1" type="ORF">KTH64_15530</name>
</gene>
<dbReference type="EMBL" id="JAHPRE010000083">
    <property type="protein sequence ID" value="MCU4398320.1"/>
    <property type="molecule type" value="Genomic_DNA"/>
</dbReference>
<dbReference type="InterPro" id="IPR011010">
    <property type="entry name" value="DNA_brk_join_enz"/>
</dbReference>
<evidence type="ECO:0000313" key="2">
    <source>
        <dbReference type="Proteomes" id="UP001208534"/>
    </source>
</evidence>
<comment type="caution">
    <text evidence="1">The sequence shown here is derived from an EMBL/GenBank/DDBJ whole genome shotgun (WGS) entry which is preliminary data.</text>
</comment>
<dbReference type="SUPFAM" id="SSF56349">
    <property type="entry name" value="DNA breaking-rejoining enzymes"/>
    <property type="match status" value="1"/>
</dbReference>
<dbReference type="AlphaFoldDB" id="A0AAW5RFX3"/>
<evidence type="ECO:0000313" key="1">
    <source>
        <dbReference type="EMBL" id="MCU4398320.1"/>
    </source>
</evidence>
<sequence>MDNLIYFPSDKVQSPYSEIKRFIDFVKQLSELNEDIKFDENYWKGEVNFVKTGIPSKDRSPENLLHHSILEFAKAYVKYQRIKSKLKTQDTILSIRAIEQICLDRYGEVDLTKLVIADFDLAAENAKENYKASSAYHVGRHLKILLDFLRQLKILALPDWKSPIKKPSEKSIVLDAESEEHRASKLPDEDAIFALADIFSRKDSELSDRDIFVTSAVSLLLAAPERASELFFLKHNCIHEEEVQTLSKSSLGLIADDSNIEKVLGIRWYAQKNYGHDIKYIPSAMIPTVKRAIERLITMSEKPRYLAYLLETSEKFPRHELCPDVADNKLLSCVEVLRAMGFDESLYSTTRNARMAALSFLRVRGIPSEDYVVSLEDLNKILRSRLPKGFPYVPFSTGNGVQVKWSEALFCCFRNQFHSYYATIFSELWIPHIDTLNEGLSPTKKKKKGSDELANVQSIFQRWGYGDYSVTTHQFRHLLNTIANTNGMDSMLLAKWSGRADMKQNRVYDHTSVEDRNFSLIEMQKNEVGKVNTDSTFTFQIATPRTLQELNTKTTLSMHTTEFGFCTHSYIDEPCLKYRNCLNCTEHVCIKGDEEKKKRLQDRLRKEKILWAKDKEAVSKNVTGATVWLGTRELTIKRCEQLIALLDDPNILDGTPLSLPPSEDVTHLDLAYQKAGRKRIPVIENTQRKKIEDEPHLLSPALQMDLWI</sequence>
<organism evidence="1 2">
    <name type="scientific">Acinetobacter junii</name>
    <dbReference type="NCBI Taxonomy" id="40215"/>
    <lineage>
        <taxon>Bacteria</taxon>
        <taxon>Pseudomonadati</taxon>
        <taxon>Pseudomonadota</taxon>
        <taxon>Gammaproteobacteria</taxon>
        <taxon>Moraxellales</taxon>
        <taxon>Moraxellaceae</taxon>
        <taxon>Acinetobacter</taxon>
    </lineage>
</organism>
<proteinExistence type="predicted"/>
<dbReference type="GO" id="GO:0003677">
    <property type="term" value="F:DNA binding"/>
    <property type="evidence" value="ECO:0007669"/>
    <property type="project" value="InterPro"/>
</dbReference>
<dbReference type="RefSeq" id="WP_126026148.1">
    <property type="nucleotide sequence ID" value="NZ_JAHPRE010000083.1"/>
</dbReference>
<dbReference type="Proteomes" id="UP001208534">
    <property type="component" value="Unassembled WGS sequence"/>
</dbReference>
<accession>A0AAW5RFX3</accession>